<feature type="transmembrane region" description="Helical" evidence="1">
    <location>
        <begin position="217"/>
        <end position="238"/>
    </location>
</feature>
<organism evidence="2 3">
    <name type="scientific">Alienimonas californiensis</name>
    <dbReference type="NCBI Taxonomy" id="2527989"/>
    <lineage>
        <taxon>Bacteria</taxon>
        <taxon>Pseudomonadati</taxon>
        <taxon>Planctomycetota</taxon>
        <taxon>Planctomycetia</taxon>
        <taxon>Planctomycetales</taxon>
        <taxon>Planctomycetaceae</taxon>
        <taxon>Alienimonas</taxon>
    </lineage>
</organism>
<keyword evidence="1" id="KW-1133">Transmembrane helix</keyword>
<feature type="transmembrane region" description="Helical" evidence="1">
    <location>
        <begin position="89"/>
        <end position="108"/>
    </location>
</feature>
<protein>
    <submittedName>
        <fullName evidence="2">Uncharacterized protein</fullName>
    </submittedName>
</protein>
<dbReference type="Proteomes" id="UP000318741">
    <property type="component" value="Chromosome"/>
</dbReference>
<feature type="transmembrane region" description="Helical" evidence="1">
    <location>
        <begin position="277"/>
        <end position="295"/>
    </location>
</feature>
<keyword evidence="1" id="KW-0812">Transmembrane</keyword>
<reference evidence="2 3" key="1">
    <citation type="submission" date="2019-02" db="EMBL/GenBank/DDBJ databases">
        <title>Deep-cultivation of Planctomycetes and their phenomic and genomic characterization uncovers novel biology.</title>
        <authorList>
            <person name="Wiegand S."/>
            <person name="Jogler M."/>
            <person name="Boedeker C."/>
            <person name="Pinto D."/>
            <person name="Vollmers J."/>
            <person name="Rivas-Marin E."/>
            <person name="Kohn T."/>
            <person name="Peeters S.H."/>
            <person name="Heuer A."/>
            <person name="Rast P."/>
            <person name="Oberbeckmann S."/>
            <person name="Bunk B."/>
            <person name="Jeske O."/>
            <person name="Meyerdierks A."/>
            <person name="Storesund J.E."/>
            <person name="Kallscheuer N."/>
            <person name="Luecker S."/>
            <person name="Lage O.M."/>
            <person name="Pohl T."/>
            <person name="Merkel B.J."/>
            <person name="Hornburger P."/>
            <person name="Mueller R.-W."/>
            <person name="Bruemmer F."/>
            <person name="Labrenz M."/>
            <person name="Spormann A.M."/>
            <person name="Op den Camp H."/>
            <person name="Overmann J."/>
            <person name="Amann R."/>
            <person name="Jetten M.S.M."/>
            <person name="Mascher T."/>
            <person name="Medema M.H."/>
            <person name="Devos D.P."/>
            <person name="Kaster A.-K."/>
            <person name="Ovreas L."/>
            <person name="Rohde M."/>
            <person name="Galperin M.Y."/>
            <person name="Jogler C."/>
        </authorList>
    </citation>
    <scope>NUCLEOTIDE SEQUENCE [LARGE SCALE GENOMIC DNA]</scope>
    <source>
        <strain evidence="2 3">CA12</strain>
    </source>
</reference>
<gene>
    <name evidence="2" type="ORF">CA12_09640</name>
</gene>
<accession>A0A517P692</accession>
<sequence length="308" mass="33094">MSAVAYLLERPAHAFLSNYEALTYAPEHGRLKSEYTLPEQLSKLYLFVVMLVATLGYLVAERPATVKLSIAFLALGFVVYLAESNLIPSWANPPFGVAGMACVAFYLVRARSWAGLAALACGFGLISAGALQDQIHEKESVRSAAPDFAVDLIHIVPEERFDLLGVAAVCLAAVLSFRTALLRFFADEPRAGLFILLSSVALTFGNGLLHQPYQPGGALFAVALTMTNVGAGLLLWACSSIRRPLPHIPGVSGAPLTLCLLFLFVALPAVHGNVRNSTPLLLWLPGVAFAAVYLWRRHPVRRRAAGAA</sequence>
<feature type="transmembrane region" description="Helical" evidence="1">
    <location>
        <begin position="250"/>
        <end position="271"/>
    </location>
</feature>
<keyword evidence="3" id="KW-1185">Reference proteome</keyword>
<feature type="transmembrane region" description="Helical" evidence="1">
    <location>
        <begin position="41"/>
        <end position="59"/>
    </location>
</feature>
<evidence type="ECO:0000256" key="1">
    <source>
        <dbReference type="SAM" id="Phobius"/>
    </source>
</evidence>
<dbReference type="KEGG" id="acaf:CA12_09640"/>
<dbReference type="AlphaFoldDB" id="A0A517P692"/>
<feature type="transmembrane region" description="Helical" evidence="1">
    <location>
        <begin position="193"/>
        <end position="211"/>
    </location>
</feature>
<dbReference type="EMBL" id="CP036265">
    <property type="protein sequence ID" value="QDT14884.1"/>
    <property type="molecule type" value="Genomic_DNA"/>
</dbReference>
<keyword evidence="1" id="KW-0472">Membrane</keyword>
<evidence type="ECO:0000313" key="2">
    <source>
        <dbReference type="EMBL" id="QDT14884.1"/>
    </source>
</evidence>
<evidence type="ECO:0000313" key="3">
    <source>
        <dbReference type="Proteomes" id="UP000318741"/>
    </source>
</evidence>
<feature type="transmembrane region" description="Helical" evidence="1">
    <location>
        <begin position="163"/>
        <end position="181"/>
    </location>
</feature>
<proteinExistence type="predicted"/>
<name>A0A517P692_9PLAN</name>
<feature type="transmembrane region" description="Helical" evidence="1">
    <location>
        <begin position="113"/>
        <end position="131"/>
    </location>
</feature>